<accession>A0A6A9QV07</accession>
<comment type="caution">
    <text evidence="1">The sequence shown here is derived from an EMBL/GenBank/DDBJ whole genome shotgun (WGS) entry which is preliminary data.</text>
</comment>
<name>A0A6A9QV07_SULME</name>
<gene>
    <name evidence="1" type="ORF">GC250_05590</name>
</gene>
<dbReference type="EMBL" id="WGGD01000005">
    <property type="protein sequence ID" value="MUN28922.1"/>
    <property type="molecule type" value="Genomic_DNA"/>
</dbReference>
<sequence length="100" mass="11442">MLENVKGVLGVYQVKGKSLVKLWGDDLRIDKEKLVSYLLENMEIGYSQAPKLKMGSFLGYAMIVDDTGIVFLNNYLIITDPKKVNWDHVIPYMMKEVTRA</sequence>
<organism evidence="1 2">
    <name type="scientific">Sulfuracidifex metallicus DSM 6482 = JCM 9184</name>
    <dbReference type="NCBI Taxonomy" id="523847"/>
    <lineage>
        <taxon>Archaea</taxon>
        <taxon>Thermoproteota</taxon>
        <taxon>Thermoprotei</taxon>
        <taxon>Sulfolobales</taxon>
        <taxon>Sulfolobaceae</taxon>
        <taxon>Sulfuracidifex</taxon>
    </lineage>
</organism>
<dbReference type="Proteomes" id="UP000470772">
    <property type="component" value="Unassembled WGS sequence"/>
</dbReference>
<keyword evidence="2" id="KW-1185">Reference proteome</keyword>
<dbReference type="AlphaFoldDB" id="A0A6A9QV07"/>
<dbReference type="OrthoDB" id="33808at2157"/>
<protein>
    <submittedName>
        <fullName evidence="1">Uncharacterized protein</fullName>
    </submittedName>
</protein>
<evidence type="ECO:0000313" key="1">
    <source>
        <dbReference type="EMBL" id="MUN28922.1"/>
    </source>
</evidence>
<reference evidence="1 2" key="1">
    <citation type="submission" date="2019-10" db="EMBL/GenBank/DDBJ databases">
        <title>Sequencing and Assembly of Multiple Reported Metal-Biooxidizing Members of the Extremely Thermoacidophilic Archaeal Family Sulfolobaceae.</title>
        <authorList>
            <person name="Counts J.A."/>
            <person name="Kelly R.M."/>
        </authorList>
    </citation>
    <scope>NUCLEOTIDE SEQUENCE [LARGE SCALE GENOMIC DNA]</scope>
    <source>
        <strain evidence="1 2">DSM 6482</strain>
    </source>
</reference>
<evidence type="ECO:0000313" key="2">
    <source>
        <dbReference type="Proteomes" id="UP000470772"/>
    </source>
</evidence>
<proteinExistence type="predicted"/>
<dbReference type="RefSeq" id="WP_054838528.1">
    <property type="nucleotide sequence ID" value="NZ_BBBY01000011.1"/>
</dbReference>